<dbReference type="OrthoDB" id="5123238at2"/>
<evidence type="ECO:0000313" key="3">
    <source>
        <dbReference type="Proteomes" id="UP000294513"/>
    </source>
</evidence>
<gene>
    <name evidence="2" type="ORF">E1298_00125</name>
</gene>
<feature type="signal peptide" evidence="1">
    <location>
        <begin position="1"/>
        <end position="30"/>
    </location>
</feature>
<dbReference type="RefSeq" id="WP_131888631.1">
    <property type="nucleotide sequence ID" value="NZ_SMKU01000001.1"/>
</dbReference>
<keyword evidence="1" id="KW-0732">Signal</keyword>
<dbReference type="EMBL" id="SMKU01000001">
    <property type="protein sequence ID" value="TDD98110.1"/>
    <property type="molecule type" value="Genomic_DNA"/>
</dbReference>
<keyword evidence="3" id="KW-1185">Reference proteome</keyword>
<evidence type="ECO:0000256" key="1">
    <source>
        <dbReference type="SAM" id="SignalP"/>
    </source>
</evidence>
<dbReference type="Gene3D" id="2.60.20.10">
    <property type="entry name" value="Crystallins"/>
    <property type="match status" value="1"/>
</dbReference>
<dbReference type="AlphaFoldDB" id="A0A4R5CHV1"/>
<sequence length="197" mass="20683">MAGVIIVNRGIPVVLGSVAAASTLSLTAAAPTSATTAPNIGRHCVIDLTGHRSMTCHASFQEAIAVASAGHIADAPDDPATAVRSRAFNARVNGLAQRSGTASALVTSIEYDGTQYSGPSIVFTHDKVCTASNLDIDDNLSALPAGWDNRISSFHGYSGCRPRHWEEKLFGGAFTEYQDARETMGIMDNQASSLSWT</sequence>
<evidence type="ECO:0000313" key="2">
    <source>
        <dbReference type="EMBL" id="TDD98110.1"/>
    </source>
</evidence>
<protein>
    <submittedName>
        <fullName evidence="2">Uncharacterized protein</fullName>
    </submittedName>
</protein>
<dbReference type="Proteomes" id="UP000294513">
    <property type="component" value="Unassembled WGS sequence"/>
</dbReference>
<organism evidence="2 3">
    <name type="scientific">Actinomadura rubrisoli</name>
    <dbReference type="NCBI Taxonomy" id="2530368"/>
    <lineage>
        <taxon>Bacteria</taxon>
        <taxon>Bacillati</taxon>
        <taxon>Actinomycetota</taxon>
        <taxon>Actinomycetes</taxon>
        <taxon>Streptosporangiales</taxon>
        <taxon>Thermomonosporaceae</taxon>
        <taxon>Actinomadura</taxon>
    </lineage>
</organism>
<reference evidence="2 3" key="1">
    <citation type="submission" date="2019-03" db="EMBL/GenBank/DDBJ databases">
        <title>Draft genome sequences of novel Actinobacteria.</title>
        <authorList>
            <person name="Sahin N."/>
            <person name="Ay H."/>
            <person name="Saygin H."/>
        </authorList>
    </citation>
    <scope>NUCLEOTIDE SEQUENCE [LARGE SCALE GENOMIC DNA]</scope>
    <source>
        <strain evidence="2 3">H3C3</strain>
    </source>
</reference>
<accession>A0A4R5CHV1</accession>
<proteinExistence type="predicted"/>
<name>A0A4R5CHV1_9ACTN</name>
<feature type="chain" id="PRO_5039545989" evidence="1">
    <location>
        <begin position="31"/>
        <end position="197"/>
    </location>
</feature>
<comment type="caution">
    <text evidence="2">The sequence shown here is derived from an EMBL/GenBank/DDBJ whole genome shotgun (WGS) entry which is preliminary data.</text>
</comment>